<dbReference type="FunFam" id="1.10.268.10:FF:000001">
    <property type="entry name" value="DNA gyrase subunit A"/>
    <property type="match status" value="1"/>
</dbReference>
<feature type="coiled-coil region" evidence="9">
    <location>
        <begin position="429"/>
        <end position="468"/>
    </location>
</feature>
<dbReference type="InterPro" id="IPR005743">
    <property type="entry name" value="GyrA"/>
</dbReference>
<dbReference type="InterPro" id="IPR013760">
    <property type="entry name" value="Topo_IIA-like_dom_sf"/>
</dbReference>
<evidence type="ECO:0000256" key="10">
    <source>
        <dbReference type="SAM" id="MobiDB-lite"/>
    </source>
</evidence>
<dbReference type="SUPFAM" id="SSF101904">
    <property type="entry name" value="GyrA/ParC C-terminal domain-like"/>
    <property type="match status" value="1"/>
</dbReference>
<dbReference type="CDD" id="cd00187">
    <property type="entry name" value="TOP4c"/>
    <property type="match status" value="1"/>
</dbReference>
<dbReference type="InterPro" id="IPR013758">
    <property type="entry name" value="Topo_IIA_A/C_ab"/>
</dbReference>
<protein>
    <recommendedName>
        <fullName evidence="3">DNA topoisomerase (ATP-hydrolyzing)</fullName>
        <ecNumber evidence="3">5.6.2.2</ecNumber>
    </recommendedName>
</protein>
<dbReference type="NCBIfam" id="NF004043">
    <property type="entry name" value="PRK05560.1"/>
    <property type="match status" value="1"/>
</dbReference>
<keyword evidence="5" id="KW-0067">ATP-binding</keyword>
<dbReference type="InterPro" id="IPR002205">
    <property type="entry name" value="Topo_IIA_dom_A"/>
</dbReference>
<dbReference type="Gene3D" id="1.10.268.10">
    <property type="entry name" value="Topoisomerase, domain 3"/>
    <property type="match status" value="1"/>
</dbReference>
<dbReference type="Gene3D" id="3.30.1360.40">
    <property type="match status" value="1"/>
</dbReference>
<keyword evidence="9" id="KW-0175">Coiled coil</keyword>
<dbReference type="InterPro" id="IPR050220">
    <property type="entry name" value="Type_II_DNA_Topoisomerases"/>
</dbReference>
<dbReference type="Gene3D" id="2.120.10.90">
    <property type="entry name" value="DNA gyrase/topoisomerase IV, subunit A, C-terminal"/>
    <property type="match status" value="1"/>
</dbReference>
<dbReference type="GO" id="GO:0006265">
    <property type="term" value="P:DNA topological change"/>
    <property type="evidence" value="ECO:0007669"/>
    <property type="project" value="InterPro"/>
</dbReference>
<comment type="catalytic activity">
    <reaction evidence="1">
        <text>ATP-dependent breakage, passage and rejoining of double-stranded DNA.</text>
        <dbReference type="EC" id="5.6.2.2"/>
    </reaction>
</comment>
<dbReference type="PROSITE" id="PS52040">
    <property type="entry name" value="TOPO_IIA"/>
    <property type="match status" value="1"/>
</dbReference>
<dbReference type="AlphaFoldDB" id="A0A381Z1N0"/>
<keyword evidence="4" id="KW-0547">Nucleotide-binding</keyword>
<dbReference type="NCBIfam" id="NF004044">
    <property type="entry name" value="PRK05561.1"/>
    <property type="match status" value="1"/>
</dbReference>
<dbReference type="Gene3D" id="3.90.199.10">
    <property type="entry name" value="Topoisomerase II, domain 5"/>
    <property type="match status" value="1"/>
</dbReference>
<dbReference type="SUPFAM" id="SSF56719">
    <property type="entry name" value="Type II DNA topoisomerase"/>
    <property type="match status" value="1"/>
</dbReference>
<feature type="domain" description="Topo IIA-type catalytic" evidence="11">
    <location>
        <begin position="37"/>
        <end position="503"/>
    </location>
</feature>
<feature type="compositionally biased region" description="Low complexity" evidence="10">
    <location>
        <begin position="826"/>
        <end position="837"/>
    </location>
</feature>
<name>A0A381Z1N0_9ZZZZ</name>
<comment type="similarity">
    <text evidence="2">Belongs to the type II topoisomerase GyrA/ParC subunit family.</text>
</comment>
<dbReference type="InterPro" id="IPR006691">
    <property type="entry name" value="GyrA/parC_rep"/>
</dbReference>
<dbReference type="SMART" id="SM00434">
    <property type="entry name" value="TOP4c"/>
    <property type="match status" value="1"/>
</dbReference>
<proteinExistence type="inferred from homology"/>
<gene>
    <name evidence="12" type="ORF">METZ01_LOCUS135491</name>
</gene>
<feature type="region of interest" description="Disordered" evidence="10">
    <location>
        <begin position="821"/>
        <end position="848"/>
    </location>
</feature>
<evidence type="ECO:0000256" key="7">
    <source>
        <dbReference type="ARBA" id="ARBA00023125"/>
    </source>
</evidence>
<evidence type="ECO:0000256" key="6">
    <source>
        <dbReference type="ARBA" id="ARBA00023029"/>
    </source>
</evidence>
<organism evidence="12">
    <name type="scientific">marine metagenome</name>
    <dbReference type="NCBI Taxonomy" id="408172"/>
    <lineage>
        <taxon>unclassified sequences</taxon>
        <taxon>metagenomes</taxon>
        <taxon>ecological metagenomes</taxon>
    </lineage>
</organism>
<reference evidence="12" key="1">
    <citation type="submission" date="2018-05" db="EMBL/GenBank/DDBJ databases">
        <authorList>
            <person name="Lanie J.A."/>
            <person name="Ng W.-L."/>
            <person name="Kazmierczak K.M."/>
            <person name="Andrzejewski T.M."/>
            <person name="Davidsen T.M."/>
            <person name="Wayne K.J."/>
            <person name="Tettelin H."/>
            <person name="Glass J.I."/>
            <person name="Rusch D."/>
            <person name="Podicherti R."/>
            <person name="Tsui H.-C.T."/>
            <person name="Winkler M.E."/>
        </authorList>
    </citation>
    <scope>NUCLEOTIDE SEQUENCE</scope>
</reference>
<evidence type="ECO:0000313" key="12">
    <source>
        <dbReference type="EMBL" id="SVA82637.1"/>
    </source>
</evidence>
<dbReference type="Pfam" id="PF03989">
    <property type="entry name" value="DNA_gyraseA_C"/>
    <property type="match status" value="6"/>
</dbReference>
<accession>A0A381Z1N0</accession>
<sequence>MTSSKSEFGFIKPTQIVEEMRSSYLDYAMSVIVSRALPDARDGLKPVQRRILYAMNDLGMRSNSGYKKSARLVGEVLGKWHPHGEMAVYDAMVRLAQDFTVRMPLVDGQGNFGSIDNDPAAAMRYTEARLSSVADEMLANLDQETVDWTLNFDDTLREPVVLPAKLPNLLVNGASGIAVGMATNIPPHNLREVCNAVNALIDDPDATSEDLMKYVKGPDFPTGGTIMGRQGIRDAYTTGKGQIIVRAVASIEEMERSSHRFQIVVTELPYQVNKATLVEKTAALVKTRRIEGISEIRDESDRDGMRIVYELRGGVQPQVILNNLYKQTSLQSSFSANMLALIEGTPRVITLKTAVQQYVLFRQQVVRRRAEYELRRAQERAHILAGLRIAISNLDEVIQLIRNSDDVESARNGLMNRFALDQPQAQAILDMQLRRLAALEREKLEQEYQELQEKIRGLEALLSDENMILNVVKDETEEIKKKIGDKRRTQISSEAWDLSREELEAHEQIVVTYSQGGYVKRIPADTFRRQHRGGKGVSGMNMKDGDPIKDLLVVDSHDSLMFFTNKGRVLSRIGYELRADVSRNTRGVPVQNIVNVWDTESISALIGVGKKQYEQYQYLVLGTRMGRVKRIKLEDVERIRPSGLIIMNLKGDDEVVSVKLAKDDDDIIFVSEQGMGIRFSVNDLPVRRRTAGGVKGMSLRTGDRVVAMDVGNDDSLLMTISKLGRGKVNPLSEYRRQGRGGLGLRAFKLTKNTGLIADAQIVAESKEVYVVSENAQIMRTNLSEIRTLRGRITQGVTIFSPREGDAVSSIACVSELELEEDEKVKMNGSSKKSSSKGTSKRNRGNKKK</sequence>
<evidence type="ECO:0000256" key="4">
    <source>
        <dbReference type="ARBA" id="ARBA00022741"/>
    </source>
</evidence>
<dbReference type="PANTHER" id="PTHR43493">
    <property type="entry name" value="DNA GYRASE/TOPOISOMERASE SUBUNIT A"/>
    <property type="match status" value="1"/>
</dbReference>
<dbReference type="GO" id="GO:0003918">
    <property type="term" value="F:DNA topoisomerase type II (double strand cut, ATP-hydrolyzing) activity"/>
    <property type="evidence" value="ECO:0007669"/>
    <property type="project" value="UniProtKB-EC"/>
</dbReference>
<dbReference type="FunFam" id="3.30.1360.40:FF:000002">
    <property type="entry name" value="DNA gyrase subunit A"/>
    <property type="match status" value="1"/>
</dbReference>
<evidence type="ECO:0000256" key="5">
    <source>
        <dbReference type="ARBA" id="ARBA00022840"/>
    </source>
</evidence>
<dbReference type="PANTHER" id="PTHR43493:SF5">
    <property type="entry name" value="DNA GYRASE SUBUNIT A, CHLOROPLASTIC_MITOCHONDRIAL"/>
    <property type="match status" value="1"/>
</dbReference>
<dbReference type="Pfam" id="PF00521">
    <property type="entry name" value="DNA_topoisoIV"/>
    <property type="match status" value="1"/>
</dbReference>
<dbReference type="GO" id="GO:0005524">
    <property type="term" value="F:ATP binding"/>
    <property type="evidence" value="ECO:0007669"/>
    <property type="project" value="UniProtKB-KW"/>
</dbReference>
<dbReference type="EC" id="5.6.2.2" evidence="3"/>
<evidence type="ECO:0000256" key="9">
    <source>
        <dbReference type="SAM" id="Coils"/>
    </source>
</evidence>
<dbReference type="InterPro" id="IPR013757">
    <property type="entry name" value="Topo_IIA_A_a_sf"/>
</dbReference>
<evidence type="ECO:0000256" key="2">
    <source>
        <dbReference type="ARBA" id="ARBA00008263"/>
    </source>
</evidence>
<dbReference type="GO" id="GO:0009330">
    <property type="term" value="C:DNA topoisomerase type II (double strand cut, ATP-hydrolyzing) complex"/>
    <property type="evidence" value="ECO:0007669"/>
    <property type="project" value="TreeGrafter"/>
</dbReference>
<evidence type="ECO:0000256" key="3">
    <source>
        <dbReference type="ARBA" id="ARBA00012895"/>
    </source>
</evidence>
<evidence type="ECO:0000256" key="8">
    <source>
        <dbReference type="ARBA" id="ARBA00023235"/>
    </source>
</evidence>
<dbReference type="GO" id="GO:0005737">
    <property type="term" value="C:cytoplasm"/>
    <property type="evidence" value="ECO:0007669"/>
    <property type="project" value="TreeGrafter"/>
</dbReference>
<dbReference type="GO" id="GO:0005694">
    <property type="term" value="C:chromosome"/>
    <property type="evidence" value="ECO:0007669"/>
    <property type="project" value="InterPro"/>
</dbReference>
<keyword evidence="6" id="KW-0799">Topoisomerase</keyword>
<evidence type="ECO:0000259" key="11">
    <source>
        <dbReference type="PROSITE" id="PS52040"/>
    </source>
</evidence>
<dbReference type="GO" id="GO:0003677">
    <property type="term" value="F:DNA binding"/>
    <property type="evidence" value="ECO:0007669"/>
    <property type="project" value="UniProtKB-KW"/>
</dbReference>
<dbReference type="FunFam" id="3.90.199.10:FF:000001">
    <property type="entry name" value="DNA gyrase subunit A"/>
    <property type="match status" value="1"/>
</dbReference>
<dbReference type="NCBIfam" id="TIGR01063">
    <property type="entry name" value="gyrA"/>
    <property type="match status" value="1"/>
</dbReference>
<keyword evidence="8" id="KW-0413">Isomerase</keyword>
<feature type="compositionally biased region" description="Basic residues" evidence="10">
    <location>
        <begin position="838"/>
        <end position="848"/>
    </location>
</feature>
<dbReference type="HAMAP" id="MF_01897">
    <property type="entry name" value="GyrA"/>
    <property type="match status" value="1"/>
</dbReference>
<keyword evidence="7" id="KW-0238">DNA-binding</keyword>
<dbReference type="InterPro" id="IPR035516">
    <property type="entry name" value="Gyrase/topoIV_suA_C"/>
</dbReference>
<evidence type="ECO:0000256" key="1">
    <source>
        <dbReference type="ARBA" id="ARBA00000185"/>
    </source>
</evidence>
<dbReference type="EMBL" id="UINC01019507">
    <property type="protein sequence ID" value="SVA82637.1"/>
    <property type="molecule type" value="Genomic_DNA"/>
</dbReference>